<dbReference type="EMBL" id="HBIJ01001965">
    <property type="protein sequence ID" value="CAE0360650.1"/>
    <property type="molecule type" value="Transcribed_RNA"/>
</dbReference>
<dbReference type="SUPFAM" id="SSF54368">
    <property type="entry name" value="Glutamine synthetase, N-terminal domain"/>
    <property type="match status" value="1"/>
</dbReference>
<dbReference type="PANTHER" id="PTHR43785:SF14">
    <property type="entry name" value="GLUTAMINE SYNTHETASE"/>
    <property type="match status" value="1"/>
</dbReference>
<dbReference type="GO" id="GO:0004356">
    <property type="term" value="F:glutamine synthetase activity"/>
    <property type="evidence" value="ECO:0007669"/>
    <property type="project" value="InterPro"/>
</dbReference>
<dbReference type="Gene3D" id="3.30.590.10">
    <property type="entry name" value="Glutamine synthetase/guanido kinase, catalytic domain"/>
    <property type="match status" value="1"/>
</dbReference>
<proteinExistence type="inferred from homology"/>
<sequence length="491" mass="55067">MYGAMTPKWEAKSLEKWTSLLPSCKKTANLSTIEEQLLRNNVKYCLPAFVDMHGVPKTKLVPVDHARSMCQGSELFTGAALDGVPQDVSDNEVMAVGDAPLFMHLPYQRDVAWFPASLYLNGSPFEACSRNIFARAAEKAKSMNLLMKLGIEAEFFVFRQDDGMKPVSRLADLEKPCYDAGAMQPVSCLPNLQKPAYDLVRLLDNIHWLDELVSSMQELGWGVYSFDHEDGIGQVEIDFNFCEAGEMADRFVLLRSMANAIARKHGAYATWMAKPMAERTGSGAHLNISMHDFDSEANVFKDQADPKGLGLSKMAYSFLAGMLKHLPAITAVACPTVNSYKRLVKQGSMSGFTWSPIFQTYGDNNRTNAIRIPAPGRLELRAADPMYNPYLVSALILQAGLQGIEQQLEPGEPFRENMYLKSQDELDAAGVQYLPRTLSEAVEAFAQDDLARQTFGAAMHDAWVEFKRKEWLSYLHHVSDWEKERYLHMFV</sequence>
<dbReference type="Pfam" id="PF00120">
    <property type="entry name" value="Gln-synt_C"/>
    <property type="match status" value="1"/>
</dbReference>
<dbReference type="InterPro" id="IPR008146">
    <property type="entry name" value="Gln_synth_cat_dom"/>
</dbReference>
<comment type="similarity">
    <text evidence="4 5">Belongs to the glutamine synthetase family.</text>
</comment>
<accession>A0A7S3NHI1</accession>
<dbReference type="GO" id="GO:0006542">
    <property type="term" value="P:glutamine biosynthetic process"/>
    <property type="evidence" value="ECO:0007669"/>
    <property type="project" value="InterPro"/>
</dbReference>
<dbReference type="PROSITE" id="PS51987">
    <property type="entry name" value="GS_CATALYTIC"/>
    <property type="match status" value="1"/>
</dbReference>
<evidence type="ECO:0000256" key="1">
    <source>
        <dbReference type="ARBA" id="ARBA00001946"/>
    </source>
</evidence>
<feature type="domain" description="GS catalytic" evidence="6">
    <location>
        <begin position="129"/>
        <end position="491"/>
    </location>
</feature>
<evidence type="ECO:0000313" key="7">
    <source>
        <dbReference type="EMBL" id="CAE0360650.1"/>
    </source>
</evidence>
<name>A0A7S3NHI1_9STRA</name>
<evidence type="ECO:0000256" key="2">
    <source>
        <dbReference type="ARBA" id="ARBA00022598"/>
    </source>
</evidence>
<dbReference type="Gene3D" id="3.10.20.70">
    <property type="entry name" value="Glutamine synthetase, N-terminal domain"/>
    <property type="match status" value="1"/>
</dbReference>
<dbReference type="InterPro" id="IPR027303">
    <property type="entry name" value="Gln_synth_gly_rich_site"/>
</dbReference>
<evidence type="ECO:0000256" key="5">
    <source>
        <dbReference type="RuleBase" id="RU000384"/>
    </source>
</evidence>
<dbReference type="PANTHER" id="PTHR43785">
    <property type="entry name" value="GAMMA-GLUTAMYLPUTRESCINE SYNTHETASE"/>
    <property type="match status" value="1"/>
</dbReference>
<keyword evidence="2" id="KW-0436">Ligase</keyword>
<protein>
    <recommendedName>
        <fullName evidence="6">GS catalytic domain-containing protein</fullName>
    </recommendedName>
</protein>
<evidence type="ECO:0000259" key="6">
    <source>
        <dbReference type="PROSITE" id="PS51987"/>
    </source>
</evidence>
<evidence type="ECO:0000256" key="4">
    <source>
        <dbReference type="PROSITE-ProRule" id="PRU01331"/>
    </source>
</evidence>
<organism evidence="7">
    <name type="scientific">Aureoumbra lagunensis</name>
    <dbReference type="NCBI Taxonomy" id="44058"/>
    <lineage>
        <taxon>Eukaryota</taxon>
        <taxon>Sar</taxon>
        <taxon>Stramenopiles</taxon>
        <taxon>Ochrophyta</taxon>
        <taxon>Pelagophyceae</taxon>
        <taxon>Pelagomonadales</taxon>
        <taxon>Aureoumbra</taxon>
    </lineage>
</organism>
<dbReference type="InterPro" id="IPR014746">
    <property type="entry name" value="Gln_synth/guanido_kin_cat_dom"/>
</dbReference>
<dbReference type="SMART" id="SM01230">
    <property type="entry name" value="Gln-synt_C"/>
    <property type="match status" value="1"/>
</dbReference>
<reference evidence="7" key="1">
    <citation type="submission" date="2021-01" db="EMBL/GenBank/DDBJ databases">
        <authorList>
            <person name="Corre E."/>
            <person name="Pelletier E."/>
            <person name="Niang G."/>
            <person name="Scheremetjew M."/>
            <person name="Finn R."/>
            <person name="Kale V."/>
            <person name="Holt S."/>
            <person name="Cochrane G."/>
            <person name="Meng A."/>
            <person name="Brown T."/>
            <person name="Cohen L."/>
        </authorList>
    </citation>
    <scope>NUCLEOTIDE SEQUENCE</scope>
    <source>
        <strain evidence="7">CCMP1510</strain>
    </source>
</reference>
<evidence type="ECO:0000256" key="3">
    <source>
        <dbReference type="ARBA" id="ARBA00022842"/>
    </source>
</evidence>
<dbReference type="PROSITE" id="PS00181">
    <property type="entry name" value="GLNA_ATP"/>
    <property type="match status" value="1"/>
</dbReference>
<gene>
    <name evidence="7" type="ORF">ALAG00032_LOCUS1380</name>
</gene>
<dbReference type="InterPro" id="IPR036651">
    <property type="entry name" value="Gln_synt_N_sf"/>
</dbReference>
<comment type="cofactor">
    <cofactor evidence="1">
        <name>Mg(2+)</name>
        <dbReference type="ChEBI" id="CHEBI:18420"/>
    </cofactor>
</comment>
<keyword evidence="3" id="KW-0460">Magnesium</keyword>
<dbReference type="AlphaFoldDB" id="A0A7S3NHI1"/>
<dbReference type="SUPFAM" id="SSF55931">
    <property type="entry name" value="Glutamine synthetase/guanido kinase"/>
    <property type="match status" value="1"/>
</dbReference>